<dbReference type="Pfam" id="PF00651">
    <property type="entry name" value="BTB"/>
    <property type="match status" value="1"/>
</dbReference>
<dbReference type="Gene3D" id="3.30.710.10">
    <property type="entry name" value="Potassium Channel Kv1.1, Chain A"/>
    <property type="match status" value="1"/>
</dbReference>
<dbReference type="Proteomes" id="UP000308197">
    <property type="component" value="Unassembled WGS sequence"/>
</dbReference>
<dbReference type="CDD" id="cd18186">
    <property type="entry name" value="BTB_POZ_ZBTB_KLHL-like"/>
    <property type="match status" value="1"/>
</dbReference>
<name>A0A5C3PRU3_9APHY</name>
<protein>
    <recommendedName>
        <fullName evidence="1">BTB domain-containing protein</fullName>
    </recommendedName>
</protein>
<feature type="domain" description="BTB" evidence="1">
    <location>
        <begin position="19"/>
        <end position="92"/>
    </location>
</feature>
<sequence length="362" mass="41203">MIDQNAILEPHAQLYFADGDVVLAVKQALPHEDGRTRYQVFRVHKALLRLHSPVFANMFSDATPAQLHEDAPLVDMVGDEAAAFASLLMWIYFPSEVNIERWNPDTPINIAPTVRLATKYLIDSLRNHLVKRVVADWPCTLQEWDRQEAEISAMANAGTTSGKPCSKLSRSVPEPVAAIAFALEFGCTEVLPAAFYTLSRIPINCDWDRARPPGESSVRLARWSMLESHNFIRFLRGCSALDSYCERQRNPYLTPLLSVDCEAKEEDSEDEDDEWFETPCRDYLAQLFDAIWTSTPLRDPLRSLKDLAEPERFRSAIKKCPEGLCWPCQGKLRRWMVAERKREWAALVGYFELGDLCQPPAI</sequence>
<evidence type="ECO:0000259" key="1">
    <source>
        <dbReference type="PROSITE" id="PS50097"/>
    </source>
</evidence>
<dbReference type="InParanoid" id="A0A5C3PRU3"/>
<proteinExistence type="predicted"/>
<organism evidence="2 3">
    <name type="scientific">Polyporus arcularius HHB13444</name>
    <dbReference type="NCBI Taxonomy" id="1314778"/>
    <lineage>
        <taxon>Eukaryota</taxon>
        <taxon>Fungi</taxon>
        <taxon>Dikarya</taxon>
        <taxon>Basidiomycota</taxon>
        <taxon>Agaricomycotina</taxon>
        <taxon>Agaricomycetes</taxon>
        <taxon>Polyporales</taxon>
        <taxon>Polyporaceae</taxon>
        <taxon>Polyporus</taxon>
    </lineage>
</organism>
<reference evidence="2 3" key="1">
    <citation type="journal article" date="2019" name="Nat. Ecol. Evol.">
        <title>Megaphylogeny resolves global patterns of mushroom evolution.</title>
        <authorList>
            <person name="Varga T."/>
            <person name="Krizsan K."/>
            <person name="Foldi C."/>
            <person name="Dima B."/>
            <person name="Sanchez-Garcia M."/>
            <person name="Sanchez-Ramirez S."/>
            <person name="Szollosi G.J."/>
            <person name="Szarkandi J.G."/>
            <person name="Papp V."/>
            <person name="Albert L."/>
            <person name="Andreopoulos W."/>
            <person name="Angelini C."/>
            <person name="Antonin V."/>
            <person name="Barry K.W."/>
            <person name="Bougher N.L."/>
            <person name="Buchanan P."/>
            <person name="Buyck B."/>
            <person name="Bense V."/>
            <person name="Catcheside P."/>
            <person name="Chovatia M."/>
            <person name="Cooper J."/>
            <person name="Damon W."/>
            <person name="Desjardin D."/>
            <person name="Finy P."/>
            <person name="Geml J."/>
            <person name="Haridas S."/>
            <person name="Hughes K."/>
            <person name="Justo A."/>
            <person name="Karasinski D."/>
            <person name="Kautmanova I."/>
            <person name="Kiss B."/>
            <person name="Kocsube S."/>
            <person name="Kotiranta H."/>
            <person name="LaButti K.M."/>
            <person name="Lechner B.E."/>
            <person name="Liimatainen K."/>
            <person name="Lipzen A."/>
            <person name="Lukacs Z."/>
            <person name="Mihaltcheva S."/>
            <person name="Morgado L.N."/>
            <person name="Niskanen T."/>
            <person name="Noordeloos M.E."/>
            <person name="Ohm R.A."/>
            <person name="Ortiz-Santana B."/>
            <person name="Ovrebo C."/>
            <person name="Racz N."/>
            <person name="Riley R."/>
            <person name="Savchenko A."/>
            <person name="Shiryaev A."/>
            <person name="Soop K."/>
            <person name="Spirin V."/>
            <person name="Szebenyi C."/>
            <person name="Tomsovsky M."/>
            <person name="Tulloss R.E."/>
            <person name="Uehling J."/>
            <person name="Grigoriev I.V."/>
            <person name="Vagvolgyi C."/>
            <person name="Papp T."/>
            <person name="Martin F.M."/>
            <person name="Miettinen O."/>
            <person name="Hibbett D.S."/>
            <person name="Nagy L.G."/>
        </authorList>
    </citation>
    <scope>NUCLEOTIDE SEQUENCE [LARGE SCALE GENOMIC DNA]</scope>
    <source>
        <strain evidence="2 3">HHB13444</strain>
    </source>
</reference>
<gene>
    <name evidence="2" type="ORF">K466DRAFT_515620</name>
</gene>
<dbReference type="PROSITE" id="PS50097">
    <property type="entry name" value="BTB"/>
    <property type="match status" value="1"/>
</dbReference>
<keyword evidence="3" id="KW-1185">Reference proteome</keyword>
<dbReference type="SUPFAM" id="SSF54695">
    <property type="entry name" value="POZ domain"/>
    <property type="match status" value="1"/>
</dbReference>
<evidence type="ECO:0000313" key="3">
    <source>
        <dbReference type="Proteomes" id="UP000308197"/>
    </source>
</evidence>
<dbReference type="AlphaFoldDB" id="A0A5C3PRU3"/>
<evidence type="ECO:0000313" key="2">
    <source>
        <dbReference type="EMBL" id="TFK91319.1"/>
    </source>
</evidence>
<dbReference type="STRING" id="1314778.A0A5C3PRU3"/>
<dbReference type="EMBL" id="ML211023">
    <property type="protein sequence ID" value="TFK91319.1"/>
    <property type="molecule type" value="Genomic_DNA"/>
</dbReference>
<dbReference type="InterPro" id="IPR011333">
    <property type="entry name" value="SKP1/BTB/POZ_sf"/>
</dbReference>
<accession>A0A5C3PRU3</accession>
<dbReference type="InterPro" id="IPR000210">
    <property type="entry name" value="BTB/POZ_dom"/>
</dbReference>